<sequence length="80" mass="9666">MSEAQRDYKDQAEPLRKQMSRVESRTERKEGELPSRKDVHRHRKKKKRGIQMTFPLVRLLLMAFILIVLLLIFSPYWLNL</sequence>
<protein>
    <submittedName>
        <fullName evidence="3">Uncharacterized protein</fullName>
    </submittedName>
</protein>
<keyword evidence="2" id="KW-1133">Transmembrane helix</keyword>
<evidence type="ECO:0000256" key="2">
    <source>
        <dbReference type="SAM" id="Phobius"/>
    </source>
</evidence>
<proteinExistence type="predicted"/>
<evidence type="ECO:0000313" key="3">
    <source>
        <dbReference type="EMBL" id="MDV2884285.1"/>
    </source>
</evidence>
<feature type="region of interest" description="Disordered" evidence="1">
    <location>
        <begin position="1"/>
        <end position="47"/>
    </location>
</feature>
<evidence type="ECO:0000256" key="1">
    <source>
        <dbReference type="SAM" id="MobiDB-lite"/>
    </source>
</evidence>
<feature type="compositionally biased region" description="Basic residues" evidence="1">
    <location>
        <begin position="38"/>
        <end position="47"/>
    </location>
</feature>
<evidence type="ECO:0000313" key="4">
    <source>
        <dbReference type="Proteomes" id="UP001285636"/>
    </source>
</evidence>
<comment type="caution">
    <text evidence="3">The sequence shown here is derived from an EMBL/GenBank/DDBJ whole genome shotgun (WGS) entry which is preliminary data.</text>
</comment>
<keyword evidence="2" id="KW-0472">Membrane</keyword>
<organism evidence="3 4">
    <name type="scientific">Alkalihalophilus pseudofirmus</name>
    <name type="common">Bacillus pseudofirmus</name>
    <dbReference type="NCBI Taxonomy" id="79885"/>
    <lineage>
        <taxon>Bacteria</taxon>
        <taxon>Bacillati</taxon>
        <taxon>Bacillota</taxon>
        <taxon>Bacilli</taxon>
        <taxon>Bacillales</taxon>
        <taxon>Bacillaceae</taxon>
        <taxon>Alkalihalophilus</taxon>
    </lineage>
</organism>
<name>A0AAJ2NMM8_ALKPS</name>
<dbReference type="AlphaFoldDB" id="A0AAJ2NMM8"/>
<gene>
    <name evidence="3" type="ORF">RYX45_03780</name>
</gene>
<dbReference type="EMBL" id="JAWJAY010000001">
    <property type="protein sequence ID" value="MDV2884285.1"/>
    <property type="molecule type" value="Genomic_DNA"/>
</dbReference>
<keyword evidence="2" id="KW-0812">Transmembrane</keyword>
<reference evidence="3" key="1">
    <citation type="submission" date="2023-10" db="EMBL/GenBank/DDBJ databases">
        <title>Screening of Alkalihalophilus pseudofirmusBZ-TG-HK211 and Its Alleviation of Salt Stress on Rapeseed Growth.</title>
        <authorList>
            <person name="Zhao B."/>
            <person name="Guo T."/>
        </authorList>
    </citation>
    <scope>NUCLEOTIDE SEQUENCE</scope>
    <source>
        <strain evidence="3">BZ-TG-HK211</strain>
    </source>
</reference>
<accession>A0AAJ2NMM8</accession>
<dbReference type="RefSeq" id="WP_075683562.1">
    <property type="nucleotide sequence ID" value="NZ_CP117835.1"/>
</dbReference>
<feature type="compositionally biased region" description="Basic and acidic residues" evidence="1">
    <location>
        <begin position="1"/>
        <end position="37"/>
    </location>
</feature>
<feature type="transmembrane region" description="Helical" evidence="2">
    <location>
        <begin position="56"/>
        <end position="78"/>
    </location>
</feature>
<dbReference type="Proteomes" id="UP001285636">
    <property type="component" value="Unassembled WGS sequence"/>
</dbReference>